<proteinExistence type="predicted"/>
<reference evidence="4 5" key="1">
    <citation type="journal article" date="2021" name="Sci. Rep.">
        <title>Chromosome anchoring in Senegalese sole (Solea senegalensis) reveals sex-associated markers and genome rearrangements in flatfish.</title>
        <authorList>
            <person name="Guerrero-Cozar I."/>
            <person name="Gomez-Garrido J."/>
            <person name="Berbel C."/>
            <person name="Martinez-Blanch J.F."/>
            <person name="Alioto T."/>
            <person name="Claros M.G."/>
            <person name="Gagnaire P.A."/>
            <person name="Manchado M."/>
        </authorList>
    </citation>
    <scope>NUCLEOTIDE SEQUENCE [LARGE SCALE GENOMIC DNA]</scope>
    <source>
        <strain evidence="4">Sse05_10M</strain>
    </source>
</reference>
<feature type="region of interest" description="Disordered" evidence="3">
    <location>
        <begin position="412"/>
        <end position="459"/>
    </location>
</feature>
<evidence type="ECO:0000256" key="1">
    <source>
        <dbReference type="ARBA" id="ARBA00022614"/>
    </source>
</evidence>
<accession>A0AAV6QFH9</accession>
<sequence length="592" mass="65924">MSSNTVSAVLEKLIRLLCLTDFPCGRGSWRKSTGGIEGAETEDTDALLDLLNCPHSPWHHEVSWSPQASGLREVAVLSPERLHKDFIYKYFKTLHIVDKGVSVVDKGLLKFSKLEDLVLSANKISEVPADNLPRTLKVLELHANWLPHLISLNSDKHPHLQHLGLSSNPLGHNGDSSNLSGRHWPQLVCLDLGDCEFQEQKALLGDLKTLPCLKRLVLEGNPFTLAPSYPGLTVDSLPQLSCLDTTWISFEQQQCFRGLAKMSDLIVDQVSATVTVGRVKGIPDPLRSGNEKATDFPVVTYSYFVSYEFFSHQSTKVDNDLSFDSTHVAEDNSSDTDPQSDRKCQIEKSEPETHGHVSRYSTCQLVWSEIMDFSDTRVHIIRDLAGLKKFLKGGFYLRIEEEKVLSWPAAAEDLPGAKPGQKVKERKGGKGRDSPIKSGSTKEKSKDKKKKSVPELVQDAPIRRNLGSVHVPLQSLIKVHKLHVICEAEILHTESEVKAAHETPQDLGKKIKEDKRKEDTESKRRGGSSAGQKHGTVWSKGKGEGGRDYDEDAHADNTVSVPLMTVEFSVELEKWHSASEAHQRLMFSQQMS</sequence>
<dbReference type="GO" id="GO:0005737">
    <property type="term" value="C:cytoplasm"/>
    <property type="evidence" value="ECO:0007669"/>
    <property type="project" value="TreeGrafter"/>
</dbReference>
<gene>
    <name evidence="4" type="ORF">JOB18_008184</name>
</gene>
<keyword evidence="5" id="KW-1185">Reference proteome</keyword>
<feature type="compositionally biased region" description="Basic and acidic residues" evidence="3">
    <location>
        <begin position="541"/>
        <end position="555"/>
    </location>
</feature>
<feature type="region of interest" description="Disordered" evidence="3">
    <location>
        <begin position="496"/>
        <end position="558"/>
    </location>
</feature>
<name>A0AAV6QFH9_SOLSE</name>
<feature type="compositionally biased region" description="Basic and acidic residues" evidence="3">
    <location>
        <begin position="339"/>
        <end position="355"/>
    </location>
</feature>
<keyword evidence="1" id="KW-0433">Leucine-rich repeat</keyword>
<evidence type="ECO:0000313" key="5">
    <source>
        <dbReference type="Proteomes" id="UP000693946"/>
    </source>
</evidence>
<feature type="compositionally biased region" description="Basic and acidic residues" evidence="3">
    <location>
        <begin position="496"/>
        <end position="524"/>
    </location>
</feature>
<dbReference type="AlphaFoldDB" id="A0AAV6QFH9"/>
<keyword evidence="2" id="KW-0677">Repeat</keyword>
<protein>
    <recommendedName>
        <fullName evidence="6">Leucine-rich repeat-containing protein 43</fullName>
    </recommendedName>
</protein>
<comment type="caution">
    <text evidence="4">The sequence shown here is derived from an EMBL/GenBank/DDBJ whole genome shotgun (WGS) entry which is preliminary data.</text>
</comment>
<evidence type="ECO:0000256" key="3">
    <source>
        <dbReference type="SAM" id="MobiDB-lite"/>
    </source>
</evidence>
<evidence type="ECO:0000313" key="4">
    <source>
        <dbReference type="EMBL" id="KAG7489265.1"/>
    </source>
</evidence>
<feature type="region of interest" description="Disordered" evidence="3">
    <location>
        <begin position="328"/>
        <end position="355"/>
    </location>
</feature>
<evidence type="ECO:0008006" key="6">
    <source>
        <dbReference type="Google" id="ProtNLM"/>
    </source>
</evidence>
<organism evidence="4 5">
    <name type="scientific">Solea senegalensis</name>
    <name type="common">Senegalese sole</name>
    <dbReference type="NCBI Taxonomy" id="28829"/>
    <lineage>
        <taxon>Eukaryota</taxon>
        <taxon>Metazoa</taxon>
        <taxon>Chordata</taxon>
        <taxon>Craniata</taxon>
        <taxon>Vertebrata</taxon>
        <taxon>Euteleostomi</taxon>
        <taxon>Actinopterygii</taxon>
        <taxon>Neopterygii</taxon>
        <taxon>Teleostei</taxon>
        <taxon>Neoteleostei</taxon>
        <taxon>Acanthomorphata</taxon>
        <taxon>Carangaria</taxon>
        <taxon>Pleuronectiformes</taxon>
        <taxon>Pleuronectoidei</taxon>
        <taxon>Soleidae</taxon>
        <taxon>Solea</taxon>
    </lineage>
</organism>
<feature type="compositionally biased region" description="Basic and acidic residues" evidence="3">
    <location>
        <begin position="422"/>
        <end position="446"/>
    </location>
</feature>
<dbReference type="EMBL" id="JAGKHQ010000017">
    <property type="protein sequence ID" value="KAG7489265.1"/>
    <property type="molecule type" value="Genomic_DNA"/>
</dbReference>
<dbReference type="Proteomes" id="UP000693946">
    <property type="component" value="Linkage Group LG5"/>
</dbReference>
<evidence type="ECO:0000256" key="2">
    <source>
        <dbReference type="ARBA" id="ARBA00022737"/>
    </source>
</evidence>
<dbReference type="PANTHER" id="PTHR15454:SF19">
    <property type="entry name" value="LEUCINE-RICH REPEAT-CONTAINING PROTEIN 51"/>
    <property type="match status" value="1"/>
</dbReference>
<dbReference type="PANTHER" id="PTHR15454">
    <property type="entry name" value="NISCHARIN RELATED"/>
    <property type="match status" value="1"/>
</dbReference>